<dbReference type="PANTHER" id="PTHR35368">
    <property type="entry name" value="HYDROPEROXIDE REDUCTASE"/>
    <property type="match status" value="1"/>
</dbReference>
<dbReference type="PANTHER" id="PTHR35368:SF1">
    <property type="entry name" value="HYDROPEROXIDE REDUCTASE"/>
    <property type="match status" value="1"/>
</dbReference>
<organism evidence="1 2">
    <name type="scientific">Nocardia cyriacigeorgica</name>
    <dbReference type="NCBI Taxonomy" id="135487"/>
    <lineage>
        <taxon>Bacteria</taxon>
        <taxon>Bacillati</taxon>
        <taxon>Actinomycetota</taxon>
        <taxon>Actinomycetes</taxon>
        <taxon>Mycobacteriales</taxon>
        <taxon>Nocardiaceae</taxon>
        <taxon>Nocardia</taxon>
    </lineage>
</organism>
<dbReference type="SUPFAM" id="SSF82784">
    <property type="entry name" value="OsmC-like"/>
    <property type="match status" value="1"/>
</dbReference>
<dbReference type="AlphaFoldDB" id="A0A5R8NMB1"/>
<dbReference type="RefSeq" id="WP_138449049.1">
    <property type="nucleotide sequence ID" value="NZ_VBUT01000006.1"/>
</dbReference>
<dbReference type="Pfam" id="PF02566">
    <property type="entry name" value="OsmC"/>
    <property type="match status" value="1"/>
</dbReference>
<dbReference type="InterPro" id="IPR003718">
    <property type="entry name" value="OsmC/Ohr_fam"/>
</dbReference>
<protein>
    <submittedName>
        <fullName evidence="1">OsmC family protein</fullName>
    </submittedName>
</protein>
<evidence type="ECO:0000313" key="2">
    <source>
        <dbReference type="Proteomes" id="UP000306378"/>
    </source>
</evidence>
<comment type="caution">
    <text evidence="1">The sequence shown here is derived from an EMBL/GenBank/DDBJ whole genome shotgun (WGS) entry which is preliminary data.</text>
</comment>
<proteinExistence type="predicted"/>
<dbReference type="Gene3D" id="3.30.300.20">
    <property type="match status" value="1"/>
</dbReference>
<dbReference type="InterPro" id="IPR052924">
    <property type="entry name" value="OsmC/Ohr_hydroprdx_reductase"/>
</dbReference>
<name>A0A5R8NMB1_9NOCA</name>
<accession>A0A5R8NMB1</accession>
<reference evidence="1 2" key="1">
    <citation type="submission" date="2019-05" db="EMBL/GenBank/DDBJ databases">
        <title>Genomes sequences of two Nocardia cyriacigeorgica environmental isolates, type strains Nocardia asteroides ATCC 19247 and Nocardia cyriacigeorgica DSM 44484.</title>
        <authorList>
            <person name="Vautrin F."/>
            <person name="Bergeron E."/>
            <person name="Dubost A."/>
            <person name="Abrouk D."/>
            <person name="Rodriguez Nava V."/>
            <person name="Pujic P."/>
        </authorList>
    </citation>
    <scope>NUCLEOTIDE SEQUENCE [LARGE SCALE GENOMIC DNA]</scope>
    <source>
        <strain evidence="1 2">EML 446</strain>
    </source>
</reference>
<dbReference type="Proteomes" id="UP000306378">
    <property type="component" value="Unassembled WGS sequence"/>
</dbReference>
<dbReference type="EMBL" id="VBUT01000006">
    <property type="protein sequence ID" value="TLF76830.1"/>
    <property type="molecule type" value="Genomic_DNA"/>
</dbReference>
<dbReference type="InterPro" id="IPR015946">
    <property type="entry name" value="KH_dom-like_a/b"/>
</dbReference>
<sequence length="184" mass="18431">MTTPAQLKAQQAAVKQRYRDDPAAAVTALRAVGSFADPGITCTVRTFAGPVRAGLHPATGGDGSDACSGDMLLEALAACAGVTCRSVATAMALPITGAEVEATGSFDATGTLGIDRSADVGVSTITVTITVTTSSDVDAAALTKLAELTERYCVVGRSLLHPPVIRVVRAGVVAPTSTTAPTGT</sequence>
<gene>
    <name evidence="1" type="ORF">FEK34_18305</name>
</gene>
<evidence type="ECO:0000313" key="1">
    <source>
        <dbReference type="EMBL" id="TLF76830.1"/>
    </source>
</evidence>
<dbReference type="InterPro" id="IPR036102">
    <property type="entry name" value="OsmC/Ohrsf"/>
</dbReference>